<dbReference type="CDD" id="cd11333">
    <property type="entry name" value="AmyAc_SI_OligoGlu_DGase"/>
    <property type="match status" value="1"/>
</dbReference>
<dbReference type="NCBIfam" id="NF008183">
    <property type="entry name" value="PRK10933.1"/>
    <property type="match status" value="1"/>
</dbReference>
<dbReference type="InterPro" id="IPR013780">
    <property type="entry name" value="Glyco_hydro_b"/>
</dbReference>
<dbReference type="SUPFAM" id="SSF51011">
    <property type="entry name" value="Glycosyl hydrolase domain"/>
    <property type="match status" value="1"/>
</dbReference>
<proteinExistence type="inferred from homology"/>
<evidence type="ECO:0000256" key="3">
    <source>
        <dbReference type="ARBA" id="ARBA00023295"/>
    </source>
</evidence>
<evidence type="ECO:0000313" key="6">
    <source>
        <dbReference type="Proteomes" id="UP000192359"/>
    </source>
</evidence>
<dbReference type="FunFam" id="2.60.40.1180:FF:000007">
    <property type="entry name" value="Sucrose isomerase"/>
    <property type="match status" value="1"/>
</dbReference>
<dbReference type="Gene3D" id="3.90.400.10">
    <property type="entry name" value="Oligo-1,6-glucosidase, Domain 2"/>
    <property type="match status" value="1"/>
</dbReference>
<dbReference type="EMBL" id="LXWF01000003">
    <property type="protein sequence ID" value="ORC24501.1"/>
    <property type="molecule type" value="Genomic_DNA"/>
</dbReference>
<comment type="caution">
    <text evidence="5">The sequence shown here is derived from an EMBL/GenBank/DDBJ whole genome shotgun (WGS) entry which is preliminary data.</text>
</comment>
<evidence type="ECO:0000259" key="4">
    <source>
        <dbReference type="SMART" id="SM00642"/>
    </source>
</evidence>
<name>A0A1Y1RS50_9MICC</name>
<dbReference type="InterPro" id="IPR045857">
    <property type="entry name" value="O16G_dom_2"/>
</dbReference>
<keyword evidence="3" id="KW-0326">Glycosidase</keyword>
<organism evidence="5 6">
    <name type="scientific">Rothia nasimurium</name>
    <dbReference type="NCBI Taxonomy" id="85336"/>
    <lineage>
        <taxon>Bacteria</taxon>
        <taxon>Bacillati</taxon>
        <taxon>Actinomycetota</taxon>
        <taxon>Actinomycetes</taxon>
        <taxon>Micrococcales</taxon>
        <taxon>Micrococcaceae</taxon>
        <taxon>Rothia</taxon>
    </lineage>
</organism>
<dbReference type="Proteomes" id="UP000192359">
    <property type="component" value="Unassembled WGS sequence"/>
</dbReference>
<dbReference type="FunFam" id="3.20.20.80:FF:000064">
    <property type="entry name" value="Oligo-1,6-glucosidase"/>
    <property type="match status" value="2"/>
</dbReference>
<gene>
    <name evidence="5" type="ORF">A7979_09500</name>
</gene>
<dbReference type="OrthoDB" id="9043248at2"/>
<accession>A0A1Y1RS50</accession>
<dbReference type="Pfam" id="PF00128">
    <property type="entry name" value="Alpha-amylase"/>
    <property type="match status" value="1"/>
</dbReference>
<dbReference type="FunFam" id="3.90.400.10:FF:000004">
    <property type="entry name" value="Oligo-1,6-glucosidase"/>
    <property type="match status" value="1"/>
</dbReference>
<dbReference type="InterPro" id="IPR017853">
    <property type="entry name" value="GH"/>
</dbReference>
<keyword evidence="6" id="KW-1185">Reference proteome</keyword>
<dbReference type="SMART" id="SM00642">
    <property type="entry name" value="Aamy"/>
    <property type="match status" value="1"/>
</dbReference>
<dbReference type="RefSeq" id="WP_083090697.1">
    <property type="nucleotide sequence ID" value="NZ_LXWF01000003.1"/>
</dbReference>
<keyword evidence="2 5" id="KW-0378">Hydrolase</keyword>
<dbReference type="InterPro" id="IPR032091">
    <property type="entry name" value="Malt_amylase-like_C"/>
</dbReference>
<dbReference type="AlphaFoldDB" id="A0A1Y1RS50"/>
<dbReference type="Pfam" id="PF16657">
    <property type="entry name" value="Malt_amylase_C"/>
    <property type="match status" value="1"/>
</dbReference>
<evidence type="ECO:0000256" key="1">
    <source>
        <dbReference type="ARBA" id="ARBA00008061"/>
    </source>
</evidence>
<dbReference type="GO" id="GO:0004556">
    <property type="term" value="F:alpha-amylase activity"/>
    <property type="evidence" value="ECO:0007669"/>
    <property type="project" value="TreeGrafter"/>
</dbReference>
<reference evidence="5 6" key="1">
    <citation type="submission" date="2016-05" db="EMBL/GenBank/DDBJ databases">
        <title>Draft genome sequence of a porcine commensal Rothia nasimurium.</title>
        <authorList>
            <person name="Gaiser R.A."/>
            <person name="Van Baarlen P."/>
            <person name="Wells J.M."/>
        </authorList>
    </citation>
    <scope>NUCLEOTIDE SEQUENCE [LARGE SCALE GENOMIC DNA]</scope>
    <source>
        <strain evidence="5 6">PT-32</strain>
    </source>
</reference>
<dbReference type="Gene3D" id="3.20.20.80">
    <property type="entry name" value="Glycosidases"/>
    <property type="match status" value="1"/>
</dbReference>
<sequence length="579" mass="66269">MADHSGKTWWKEAVVYQIWPRSFNDSNGDGIGDIPGITARLPYLAELGINVIWLSPIYASPNDDMGYDISDYRAIMPEFGTMDDFDQMLETAHSLGIKILMDLVVNHSSDEHEWFEKSRASRDNDYRDYYIWRDSSGVDEDGKPLPPNNWGSEFGGPAWEYDETTDQWYLHMFSRKQPDLNWENPRVRQEIFDLVTFWLDKGVDGFRLDAINIISKPEGLPDDPSVDPEKHSSSIPFVIENGTRVHEWMHELNMATFDRYDCMTVGEMSATGPEEAVQFSGFTTDELHMIFHFEHMALDSDLKSGMGKWSYKPVQLTEMKEILNTWQTELDGKAWGSLYWNNHDQPRVISRFGNDSPEYRELSGKMLATVLHGMQGTPYIYQGEEFGMTNVKFDSIEDYKDLDSINFYTDMVTEHDRMSPETAMALIYAKGRDNARTPVQWSAEPGAGFTTGTPWIGLNENYTEINADEAVGREGSLWHYYRQLVTLRRGELKDLLVYASFVPLDPEDSEVYAYERHGEGEKLLVVANFTDGVLTRTYAVLEGTDAQVVLANYADAADQATDSELTLRPYEARIYRVTS</sequence>
<evidence type="ECO:0000313" key="5">
    <source>
        <dbReference type="EMBL" id="ORC24501.1"/>
    </source>
</evidence>
<dbReference type="GO" id="GO:0009313">
    <property type="term" value="P:oligosaccharide catabolic process"/>
    <property type="evidence" value="ECO:0007669"/>
    <property type="project" value="TreeGrafter"/>
</dbReference>
<dbReference type="InterPro" id="IPR006047">
    <property type="entry name" value="GH13_cat_dom"/>
</dbReference>
<dbReference type="PANTHER" id="PTHR10357:SF184">
    <property type="entry name" value="OLIGO-1,6-GLUCOSIDASE 1"/>
    <property type="match status" value="1"/>
</dbReference>
<dbReference type="SUPFAM" id="SSF51445">
    <property type="entry name" value="(Trans)glycosidases"/>
    <property type="match status" value="1"/>
</dbReference>
<evidence type="ECO:0000256" key="2">
    <source>
        <dbReference type="ARBA" id="ARBA00022801"/>
    </source>
</evidence>
<dbReference type="PANTHER" id="PTHR10357">
    <property type="entry name" value="ALPHA-AMYLASE FAMILY MEMBER"/>
    <property type="match status" value="1"/>
</dbReference>
<dbReference type="Gene3D" id="2.60.40.1180">
    <property type="entry name" value="Golgi alpha-mannosidase II"/>
    <property type="match status" value="1"/>
</dbReference>
<feature type="domain" description="Glycosyl hydrolase family 13 catalytic" evidence="4">
    <location>
        <begin position="17"/>
        <end position="436"/>
    </location>
</feature>
<comment type="similarity">
    <text evidence="1">Belongs to the glycosyl hydrolase 13 family.</text>
</comment>
<protein>
    <submittedName>
        <fullName evidence="5">Glucohydrolase</fullName>
    </submittedName>
</protein>